<dbReference type="EMBL" id="DYDO01000003">
    <property type="protein sequence ID" value="DBA27859.1"/>
    <property type="molecule type" value="Genomic_DNA"/>
</dbReference>
<dbReference type="AlphaFoldDB" id="A0AAV3AKH3"/>
<feature type="region of interest" description="Disordered" evidence="8">
    <location>
        <begin position="145"/>
        <end position="166"/>
    </location>
</feature>
<accession>A0AAV3AKH3</accession>
<dbReference type="Pfam" id="PF00643">
    <property type="entry name" value="zf-B_box"/>
    <property type="match status" value="1"/>
</dbReference>
<evidence type="ECO:0000259" key="10">
    <source>
        <dbReference type="PROSITE" id="PS50119"/>
    </source>
</evidence>
<dbReference type="SUPFAM" id="SSF57845">
    <property type="entry name" value="B-box zinc-binding domain"/>
    <property type="match status" value="1"/>
</dbReference>
<evidence type="ECO:0000259" key="11">
    <source>
        <dbReference type="PROSITE" id="PS50188"/>
    </source>
</evidence>
<evidence type="ECO:0000256" key="2">
    <source>
        <dbReference type="ARBA" id="ARBA00022723"/>
    </source>
</evidence>
<evidence type="ECO:0000256" key="3">
    <source>
        <dbReference type="ARBA" id="ARBA00022771"/>
    </source>
</evidence>
<evidence type="ECO:0000313" key="13">
    <source>
        <dbReference type="Proteomes" id="UP001181693"/>
    </source>
</evidence>
<dbReference type="GO" id="GO:0008270">
    <property type="term" value="F:zinc ion binding"/>
    <property type="evidence" value="ECO:0007669"/>
    <property type="project" value="UniProtKB-KW"/>
</dbReference>
<dbReference type="InterPro" id="IPR000315">
    <property type="entry name" value="Znf_B-box"/>
</dbReference>
<keyword evidence="5" id="KW-0391">Immunity</keyword>
<dbReference type="InterPro" id="IPR001841">
    <property type="entry name" value="Znf_RING"/>
</dbReference>
<evidence type="ECO:0000256" key="6">
    <source>
        <dbReference type="ARBA" id="ARBA00023054"/>
    </source>
</evidence>
<dbReference type="PANTHER" id="PTHR25465:SF14">
    <property type="entry name" value="E3 UBIQUITIN-PROTEIN LIGASE TRIM65"/>
    <property type="match status" value="1"/>
</dbReference>
<dbReference type="Proteomes" id="UP001181693">
    <property type="component" value="Unassembled WGS sequence"/>
</dbReference>
<evidence type="ECO:0000256" key="4">
    <source>
        <dbReference type="ARBA" id="ARBA00022833"/>
    </source>
</evidence>
<keyword evidence="13" id="KW-1185">Reference proteome</keyword>
<dbReference type="GO" id="GO:0005737">
    <property type="term" value="C:cytoplasm"/>
    <property type="evidence" value="ECO:0007669"/>
    <property type="project" value="UniProtKB-ARBA"/>
</dbReference>
<dbReference type="InterPro" id="IPR003877">
    <property type="entry name" value="SPRY_dom"/>
</dbReference>
<dbReference type="SMART" id="SM00449">
    <property type="entry name" value="SPRY"/>
    <property type="match status" value="1"/>
</dbReference>
<dbReference type="Gene3D" id="3.30.160.60">
    <property type="entry name" value="Classic Zinc Finger"/>
    <property type="match status" value="1"/>
</dbReference>
<dbReference type="InterPro" id="IPR003879">
    <property type="entry name" value="Butyrophylin_SPRY"/>
</dbReference>
<keyword evidence="4" id="KW-0862">Zinc</keyword>
<dbReference type="PROSITE" id="PS50089">
    <property type="entry name" value="ZF_RING_2"/>
    <property type="match status" value="1"/>
</dbReference>
<dbReference type="PROSITE" id="PS00518">
    <property type="entry name" value="ZF_RING_1"/>
    <property type="match status" value="1"/>
</dbReference>
<dbReference type="InterPro" id="IPR013083">
    <property type="entry name" value="Znf_RING/FYVE/PHD"/>
</dbReference>
<proteinExistence type="predicted"/>
<dbReference type="SUPFAM" id="SSF57850">
    <property type="entry name" value="RING/U-box"/>
    <property type="match status" value="1"/>
</dbReference>
<evidence type="ECO:0000256" key="1">
    <source>
        <dbReference type="ARBA" id="ARBA00022588"/>
    </source>
</evidence>
<dbReference type="Pfam" id="PF00622">
    <property type="entry name" value="SPRY"/>
    <property type="match status" value="1"/>
</dbReference>
<organism evidence="12 13">
    <name type="scientific">Pyxicephalus adspersus</name>
    <name type="common">African bullfrog</name>
    <dbReference type="NCBI Taxonomy" id="30357"/>
    <lineage>
        <taxon>Eukaryota</taxon>
        <taxon>Metazoa</taxon>
        <taxon>Chordata</taxon>
        <taxon>Craniata</taxon>
        <taxon>Vertebrata</taxon>
        <taxon>Euteleostomi</taxon>
        <taxon>Amphibia</taxon>
        <taxon>Batrachia</taxon>
        <taxon>Anura</taxon>
        <taxon>Neobatrachia</taxon>
        <taxon>Ranoidea</taxon>
        <taxon>Pyxicephalidae</taxon>
        <taxon>Pyxicephalinae</taxon>
        <taxon>Pyxicephalus</taxon>
    </lineage>
</organism>
<keyword evidence="6" id="KW-0175">Coiled coil</keyword>
<evidence type="ECO:0000256" key="7">
    <source>
        <dbReference type="PROSITE-ProRule" id="PRU00024"/>
    </source>
</evidence>
<dbReference type="InterPro" id="IPR051051">
    <property type="entry name" value="E3_ubiq-ligase_TRIM/RNF"/>
</dbReference>
<sequence>MSETLKFFDALKNSLCCSICLDLFTNPLSLPCGHTFCQTCIHGHWDSQNPQRDTFSCPDCRLVFTQRPEPQKNVSIQGVLDLLKKQNLRTILGASKDSGPKDAKIICPEHNQELTFYCRTEKRCLCYKCMLKSCRNHNIEDIEEQSEKEREKLSSDVEANKQQKEDIEKQIEDWKQKSQSIEEFHNTLVSRVMTKFDQVQNTLEKCQALVVESVRCEEKAALAKVSDHLQHLQKHLQDLNKYHSDAEQLLDTKTSDAEFLQGLLLLTSVGDVPVAPDVEVCGTVQMEAVTKVLPEVTRLLQEELPNALHPEKIQLGTGASSSFPDQLKTELNTNPTTMSFIRTKLYEDYRNLTFDPETANRYIEISHQDCKATHKTSLRHNNVPESPMRFKTWQVMCKEGFLDGSHYWEVEISIFFVRIGVAYGSLKRTNESENNIGRNNCSWSLELRSMGQSVWHGNQEVALIAQKYRKIGVHLDCVAGSVTFYGIKNGDLECLHIFHSVFSERLYPVFWIGEDVSVKLHQVKKTPGDDVAV</sequence>
<dbReference type="SMART" id="SM00184">
    <property type="entry name" value="RING"/>
    <property type="match status" value="1"/>
</dbReference>
<dbReference type="InterPro" id="IPR013320">
    <property type="entry name" value="ConA-like_dom_sf"/>
</dbReference>
<feature type="domain" description="RING-type" evidence="9">
    <location>
        <begin position="17"/>
        <end position="61"/>
    </location>
</feature>
<dbReference type="PRINTS" id="PR01407">
    <property type="entry name" value="BUTYPHLNCDUF"/>
</dbReference>
<dbReference type="PROSITE" id="PS50188">
    <property type="entry name" value="B302_SPRY"/>
    <property type="match status" value="1"/>
</dbReference>
<gene>
    <name evidence="12" type="ORF">GDO54_008308</name>
</gene>
<evidence type="ECO:0000259" key="9">
    <source>
        <dbReference type="PROSITE" id="PS50089"/>
    </source>
</evidence>
<dbReference type="Pfam" id="PF13445">
    <property type="entry name" value="zf-RING_UBOX"/>
    <property type="match status" value="1"/>
</dbReference>
<dbReference type="Gene3D" id="2.60.120.920">
    <property type="match status" value="1"/>
</dbReference>
<dbReference type="InterPro" id="IPR017907">
    <property type="entry name" value="Znf_RING_CS"/>
</dbReference>
<feature type="domain" description="B box-type" evidence="10">
    <location>
        <begin position="102"/>
        <end position="138"/>
    </location>
</feature>
<dbReference type="SUPFAM" id="SSF49899">
    <property type="entry name" value="Concanavalin A-like lectins/glucanases"/>
    <property type="match status" value="1"/>
</dbReference>
<dbReference type="PANTHER" id="PTHR25465">
    <property type="entry name" value="B-BOX DOMAIN CONTAINING"/>
    <property type="match status" value="1"/>
</dbReference>
<dbReference type="Gene3D" id="3.30.40.10">
    <property type="entry name" value="Zinc/RING finger domain, C3HC4 (zinc finger)"/>
    <property type="match status" value="1"/>
</dbReference>
<feature type="domain" description="B30.2/SPRY" evidence="11">
    <location>
        <begin position="332"/>
        <end position="525"/>
    </location>
</feature>
<dbReference type="Pfam" id="PF13765">
    <property type="entry name" value="PRY"/>
    <property type="match status" value="1"/>
</dbReference>
<evidence type="ECO:0000256" key="8">
    <source>
        <dbReference type="SAM" id="MobiDB-lite"/>
    </source>
</evidence>
<dbReference type="InterPro" id="IPR027370">
    <property type="entry name" value="Znf-RING_euk"/>
</dbReference>
<dbReference type="PROSITE" id="PS50119">
    <property type="entry name" value="ZF_BBOX"/>
    <property type="match status" value="1"/>
</dbReference>
<evidence type="ECO:0000313" key="12">
    <source>
        <dbReference type="EMBL" id="DBA27859.1"/>
    </source>
</evidence>
<dbReference type="InterPro" id="IPR001870">
    <property type="entry name" value="B30.2/SPRY"/>
</dbReference>
<dbReference type="InterPro" id="IPR006574">
    <property type="entry name" value="PRY"/>
</dbReference>
<name>A0AAV3AKH3_PYXAD</name>
<evidence type="ECO:0000256" key="5">
    <source>
        <dbReference type="ARBA" id="ARBA00022859"/>
    </source>
</evidence>
<reference evidence="12" key="1">
    <citation type="thesis" date="2020" institute="ProQuest LLC" country="789 East Eisenhower Parkway, Ann Arbor, MI, USA">
        <title>Comparative Genomics and Chromosome Evolution.</title>
        <authorList>
            <person name="Mudd A.B."/>
        </authorList>
    </citation>
    <scope>NUCLEOTIDE SEQUENCE</scope>
    <source>
        <strain evidence="12">1538</strain>
        <tissue evidence="12">Blood</tissue>
    </source>
</reference>
<evidence type="ECO:0008006" key="14">
    <source>
        <dbReference type="Google" id="ProtNLM"/>
    </source>
</evidence>
<comment type="caution">
    <text evidence="12">The sequence shown here is derived from an EMBL/GenBank/DDBJ whole genome shotgun (WGS) entry which is preliminary data.</text>
</comment>
<dbReference type="GO" id="GO:0045087">
    <property type="term" value="P:innate immune response"/>
    <property type="evidence" value="ECO:0007669"/>
    <property type="project" value="UniProtKB-KW"/>
</dbReference>
<dbReference type="CDD" id="cd19835">
    <property type="entry name" value="Bbox2_TRIM65_C-IV"/>
    <property type="match status" value="1"/>
</dbReference>
<keyword evidence="1" id="KW-0399">Innate immunity</keyword>
<dbReference type="Pfam" id="PF25600">
    <property type="entry name" value="TRIM_CC"/>
    <property type="match status" value="1"/>
</dbReference>
<protein>
    <recommendedName>
        <fullName evidence="14">Tripartite motif-containing protein 65</fullName>
    </recommendedName>
</protein>
<dbReference type="SMART" id="SM00589">
    <property type="entry name" value="PRY"/>
    <property type="match status" value="1"/>
</dbReference>
<dbReference type="InterPro" id="IPR043136">
    <property type="entry name" value="B30.2/SPRY_sf"/>
</dbReference>
<dbReference type="InterPro" id="IPR058030">
    <property type="entry name" value="TRIM8/14/16/25/29/45/65_CC"/>
</dbReference>
<keyword evidence="3 7" id="KW-0863">Zinc-finger</keyword>
<keyword evidence="2" id="KW-0479">Metal-binding</keyword>